<sequence>MTYQYAFHVEDVTCEKCDARIKDALIALPGIQAIDYVRTPENEARVHCVSTEALSSLQIEESIAQKSAGTTHQYRVRWDHA</sequence>
<dbReference type="GO" id="GO:0046872">
    <property type="term" value="F:metal ion binding"/>
    <property type="evidence" value="ECO:0007669"/>
    <property type="project" value="InterPro"/>
</dbReference>
<evidence type="ECO:0000313" key="2">
    <source>
        <dbReference type="EMBL" id="GHO93686.1"/>
    </source>
</evidence>
<dbReference type="Gene3D" id="3.30.70.100">
    <property type="match status" value="1"/>
</dbReference>
<gene>
    <name evidence="2" type="ORF">KSF_037340</name>
</gene>
<dbReference type="SUPFAM" id="SSF55008">
    <property type="entry name" value="HMA, heavy metal-associated domain"/>
    <property type="match status" value="1"/>
</dbReference>
<organism evidence="2 3">
    <name type="scientific">Reticulibacter mediterranei</name>
    <dbReference type="NCBI Taxonomy" id="2778369"/>
    <lineage>
        <taxon>Bacteria</taxon>
        <taxon>Bacillati</taxon>
        <taxon>Chloroflexota</taxon>
        <taxon>Ktedonobacteria</taxon>
        <taxon>Ktedonobacterales</taxon>
        <taxon>Reticulibacteraceae</taxon>
        <taxon>Reticulibacter</taxon>
    </lineage>
</organism>
<accession>A0A8J3IFP4</accession>
<evidence type="ECO:0000259" key="1">
    <source>
        <dbReference type="Pfam" id="PF00403"/>
    </source>
</evidence>
<dbReference type="AlphaFoldDB" id="A0A8J3IFP4"/>
<reference evidence="2" key="1">
    <citation type="submission" date="2020-10" db="EMBL/GenBank/DDBJ databases">
        <title>Taxonomic study of unclassified bacteria belonging to the class Ktedonobacteria.</title>
        <authorList>
            <person name="Yabe S."/>
            <person name="Wang C.M."/>
            <person name="Zheng Y."/>
            <person name="Sakai Y."/>
            <person name="Cavaletti L."/>
            <person name="Monciardini P."/>
            <person name="Donadio S."/>
        </authorList>
    </citation>
    <scope>NUCLEOTIDE SEQUENCE</scope>
    <source>
        <strain evidence="2">ID150040</strain>
    </source>
</reference>
<dbReference type="InterPro" id="IPR036163">
    <property type="entry name" value="HMA_dom_sf"/>
</dbReference>
<feature type="domain" description="HMA" evidence="1">
    <location>
        <begin position="7"/>
        <end position="36"/>
    </location>
</feature>
<dbReference type="InterPro" id="IPR006121">
    <property type="entry name" value="HMA_dom"/>
</dbReference>
<dbReference type="CDD" id="cd00371">
    <property type="entry name" value="HMA"/>
    <property type="match status" value="1"/>
</dbReference>
<evidence type="ECO:0000313" key="3">
    <source>
        <dbReference type="Proteomes" id="UP000597444"/>
    </source>
</evidence>
<dbReference type="Pfam" id="PF00403">
    <property type="entry name" value="HMA"/>
    <property type="match status" value="1"/>
</dbReference>
<dbReference type="EMBL" id="BNJK01000001">
    <property type="protein sequence ID" value="GHO93686.1"/>
    <property type="molecule type" value="Genomic_DNA"/>
</dbReference>
<protein>
    <recommendedName>
        <fullName evidence="1">HMA domain-containing protein</fullName>
    </recommendedName>
</protein>
<keyword evidence="3" id="KW-1185">Reference proteome</keyword>
<proteinExistence type="predicted"/>
<name>A0A8J3IFP4_9CHLR</name>
<comment type="caution">
    <text evidence="2">The sequence shown here is derived from an EMBL/GenBank/DDBJ whole genome shotgun (WGS) entry which is preliminary data.</text>
</comment>
<dbReference type="Proteomes" id="UP000597444">
    <property type="component" value="Unassembled WGS sequence"/>
</dbReference>
<dbReference type="RefSeq" id="WP_220204458.1">
    <property type="nucleotide sequence ID" value="NZ_BNJK01000001.1"/>
</dbReference>